<dbReference type="InterPro" id="IPR026983">
    <property type="entry name" value="DHC"/>
</dbReference>
<evidence type="ECO:0000313" key="4">
    <source>
        <dbReference type="Proteomes" id="UP000574390"/>
    </source>
</evidence>
<feature type="domain" description="Dynein heavy chain hydrolytic ATP-binding dynein motor region" evidence="2">
    <location>
        <begin position="1"/>
        <end position="239"/>
    </location>
</feature>
<dbReference type="PANTHER" id="PTHR45703">
    <property type="entry name" value="DYNEIN HEAVY CHAIN"/>
    <property type="match status" value="1"/>
</dbReference>
<reference evidence="3 4" key="1">
    <citation type="submission" date="2020-04" db="EMBL/GenBank/DDBJ databases">
        <title>Perkinsus olseni comparative genomics.</title>
        <authorList>
            <person name="Bogema D.R."/>
        </authorList>
    </citation>
    <scope>NUCLEOTIDE SEQUENCE [LARGE SCALE GENOMIC DNA]</scope>
    <source>
        <strain evidence="3">ATCC PRA-205</strain>
    </source>
</reference>
<evidence type="ECO:0000259" key="2">
    <source>
        <dbReference type="Pfam" id="PF12774"/>
    </source>
</evidence>
<dbReference type="Gene3D" id="1.10.8.710">
    <property type="match status" value="1"/>
</dbReference>
<dbReference type="SUPFAM" id="SSF52540">
    <property type="entry name" value="P-loop containing nucleoside triphosphate hydrolases"/>
    <property type="match status" value="1"/>
</dbReference>
<protein>
    <submittedName>
        <fullName evidence="3">Dynein heavy chain 6, axonemal</fullName>
    </submittedName>
</protein>
<dbReference type="GO" id="GO:0030286">
    <property type="term" value="C:dynein complex"/>
    <property type="evidence" value="ECO:0007669"/>
    <property type="project" value="InterPro"/>
</dbReference>
<feature type="non-terminal residue" evidence="3">
    <location>
        <position position="239"/>
    </location>
</feature>
<feature type="non-terminal residue" evidence="3">
    <location>
        <position position="1"/>
    </location>
</feature>
<dbReference type="GO" id="GO:0051959">
    <property type="term" value="F:dynein light intermediate chain binding"/>
    <property type="evidence" value="ECO:0007669"/>
    <property type="project" value="InterPro"/>
</dbReference>
<proteinExistence type="inferred from homology"/>
<dbReference type="FunFam" id="3.40.50.300:FF:000063">
    <property type="entry name" value="dynein heavy chain 6, axonemal"/>
    <property type="match status" value="1"/>
</dbReference>
<accession>A0A7J6TCN9</accession>
<dbReference type="GO" id="GO:0005524">
    <property type="term" value="F:ATP binding"/>
    <property type="evidence" value="ECO:0007669"/>
    <property type="project" value="InterPro"/>
</dbReference>
<dbReference type="EMBL" id="JABANM010008429">
    <property type="protein sequence ID" value="KAF4742627.1"/>
    <property type="molecule type" value="Genomic_DNA"/>
</dbReference>
<dbReference type="FunFam" id="1.10.8.710:FF:000004">
    <property type="entry name" value="Dynein axonemal heavy chain 6"/>
    <property type="match status" value="1"/>
</dbReference>
<comment type="caution">
    <text evidence="3">The sequence shown here is derived from an EMBL/GenBank/DDBJ whole genome shotgun (WGS) entry which is preliminary data.</text>
</comment>
<organism evidence="3 4">
    <name type="scientific">Perkinsus olseni</name>
    <name type="common">Perkinsus atlanticus</name>
    <dbReference type="NCBI Taxonomy" id="32597"/>
    <lineage>
        <taxon>Eukaryota</taxon>
        <taxon>Sar</taxon>
        <taxon>Alveolata</taxon>
        <taxon>Perkinsozoa</taxon>
        <taxon>Perkinsea</taxon>
        <taxon>Perkinsida</taxon>
        <taxon>Perkinsidae</taxon>
        <taxon>Perkinsus</taxon>
    </lineage>
</organism>
<dbReference type="Gene3D" id="3.40.50.300">
    <property type="entry name" value="P-loop containing nucleotide triphosphate hydrolases"/>
    <property type="match status" value="1"/>
</dbReference>
<comment type="similarity">
    <text evidence="1">Belongs to the dynein heavy chain family.</text>
</comment>
<gene>
    <name evidence="3" type="primary">DNAH6_1</name>
    <name evidence="3" type="ORF">FOZ62_011668</name>
</gene>
<dbReference type="Pfam" id="PF12774">
    <property type="entry name" value="AAA_6"/>
    <property type="match status" value="1"/>
</dbReference>
<name>A0A7J6TCN9_PEROL</name>
<evidence type="ECO:0000313" key="3">
    <source>
        <dbReference type="EMBL" id="KAF4742627.1"/>
    </source>
</evidence>
<evidence type="ECO:0000256" key="1">
    <source>
        <dbReference type="ARBA" id="ARBA00008887"/>
    </source>
</evidence>
<dbReference type="GO" id="GO:0007018">
    <property type="term" value="P:microtubule-based movement"/>
    <property type="evidence" value="ECO:0007669"/>
    <property type="project" value="InterPro"/>
</dbReference>
<dbReference type="GO" id="GO:0045505">
    <property type="term" value="F:dynein intermediate chain binding"/>
    <property type="evidence" value="ECO:0007669"/>
    <property type="project" value="InterPro"/>
</dbReference>
<dbReference type="AlphaFoldDB" id="A0A7J6TCN9"/>
<dbReference type="InterPro" id="IPR035699">
    <property type="entry name" value="AAA_6"/>
</dbReference>
<dbReference type="Proteomes" id="UP000574390">
    <property type="component" value="Unassembled WGS sequence"/>
</dbReference>
<dbReference type="InterPro" id="IPR027417">
    <property type="entry name" value="P-loop_NTPase"/>
</dbReference>
<dbReference type="PANTHER" id="PTHR45703:SF36">
    <property type="entry name" value="DYNEIN HEAVY CHAIN, CYTOPLASMIC"/>
    <property type="match status" value="1"/>
</dbReference>
<sequence>LAVQCVVFNCSDGLDYKIMGQFFSGLAQAGAWACFDEFNRIQVEVLSVIAQQMLTITQAIRSKVPVFEFSGREIPLNPRFGVFITMNPGYAGRTELPDNLKSLFRPVAMMVPDYALIAEIILYSEGFEAGSMLARKMVQLYRLASEQLSKQDHYDFGMRAVKSVLVMAGQLKRKYPELNEDVTLIRAMRDSNVPKFVSADLPLFMGIISDLFPGIEVPYVDYGALQKEIEAQLRKEHLQ</sequence>
<dbReference type="InterPro" id="IPR043157">
    <property type="entry name" value="Dynein_AAA1S"/>
</dbReference>